<gene>
    <name evidence="3" type="ORF">DSM104443_03163</name>
</gene>
<reference evidence="3 4" key="1">
    <citation type="submission" date="2020-04" db="EMBL/GenBank/DDBJ databases">
        <title>Usitatibacter rugosus gen. nov., sp. nov. and Usitatibacter palustris sp. nov., novel members of Usitatibacteraceae fam. nov. within the order Nitrosomonadales isolated from soil.</title>
        <authorList>
            <person name="Huber K.J."/>
            <person name="Neumann-Schaal M."/>
            <person name="Geppert A."/>
            <person name="Luckner M."/>
            <person name="Wanner G."/>
            <person name="Overmann J."/>
        </authorList>
    </citation>
    <scope>NUCLEOTIDE SEQUENCE [LARGE SCALE GENOMIC DNA]</scope>
    <source>
        <strain evidence="3 4">0125_3</strain>
    </source>
</reference>
<evidence type="ECO:0000313" key="3">
    <source>
        <dbReference type="EMBL" id="QJR12080.1"/>
    </source>
</evidence>
<dbReference type="AlphaFoldDB" id="A0A6M4GXS6"/>
<dbReference type="SUPFAM" id="SSF54909">
    <property type="entry name" value="Dimeric alpha+beta barrel"/>
    <property type="match status" value="1"/>
</dbReference>
<evidence type="ECO:0000256" key="1">
    <source>
        <dbReference type="ARBA" id="ARBA00007689"/>
    </source>
</evidence>
<dbReference type="KEGG" id="uru:DSM104443_03163"/>
<organism evidence="3 4">
    <name type="scientific">Usitatibacter rugosus</name>
    <dbReference type="NCBI Taxonomy" id="2732067"/>
    <lineage>
        <taxon>Bacteria</taxon>
        <taxon>Pseudomonadati</taxon>
        <taxon>Pseudomonadota</taxon>
        <taxon>Betaproteobacteria</taxon>
        <taxon>Nitrosomonadales</taxon>
        <taxon>Usitatibacteraceae</taxon>
        <taxon>Usitatibacter</taxon>
    </lineage>
</organism>
<comment type="similarity">
    <text evidence="1">Belongs to the YciI family.</text>
</comment>
<name>A0A6M4GXS6_9PROT</name>
<dbReference type="Gene3D" id="3.30.70.1060">
    <property type="entry name" value="Dimeric alpha+beta barrel"/>
    <property type="match status" value="1"/>
</dbReference>
<dbReference type="RefSeq" id="WP_171093964.1">
    <property type="nucleotide sequence ID" value="NZ_CP053069.1"/>
</dbReference>
<proteinExistence type="inferred from homology"/>
<keyword evidence="4" id="KW-1185">Reference proteome</keyword>
<sequence length="122" mass="13553">MKFLSMIRLDEKNAGQPSDRLMQEMGKLLDEMTRSGTMISTAGLRPTAEGVRVRWNRGKVSVTDGPFTETKEIIGGYAILEAPSMKEALEITHRFLAIHGDEWNVECEVRALDGPEFGVRAG</sequence>
<dbReference type="Pfam" id="PF03795">
    <property type="entry name" value="YCII"/>
    <property type="match status" value="1"/>
</dbReference>
<dbReference type="InterPro" id="IPR005545">
    <property type="entry name" value="YCII"/>
</dbReference>
<feature type="domain" description="YCII-related" evidence="2">
    <location>
        <begin position="1"/>
        <end position="94"/>
    </location>
</feature>
<dbReference type="PANTHER" id="PTHR35174">
    <property type="entry name" value="BLL7171 PROTEIN-RELATED"/>
    <property type="match status" value="1"/>
</dbReference>
<dbReference type="InterPro" id="IPR011008">
    <property type="entry name" value="Dimeric_a/b-barrel"/>
</dbReference>
<dbReference type="PANTHER" id="PTHR35174:SF1">
    <property type="entry name" value="BLL0086 PROTEIN"/>
    <property type="match status" value="1"/>
</dbReference>
<dbReference type="EMBL" id="CP053069">
    <property type="protein sequence ID" value="QJR12080.1"/>
    <property type="molecule type" value="Genomic_DNA"/>
</dbReference>
<dbReference type="Proteomes" id="UP000501534">
    <property type="component" value="Chromosome"/>
</dbReference>
<evidence type="ECO:0000313" key="4">
    <source>
        <dbReference type="Proteomes" id="UP000501534"/>
    </source>
</evidence>
<evidence type="ECO:0000259" key="2">
    <source>
        <dbReference type="Pfam" id="PF03795"/>
    </source>
</evidence>
<accession>A0A6M4GXS6</accession>
<protein>
    <recommendedName>
        <fullName evidence="2">YCII-related domain-containing protein</fullName>
    </recommendedName>
</protein>